<keyword evidence="2" id="KW-1185">Reference proteome</keyword>
<proteinExistence type="predicted"/>
<dbReference type="Proteomes" id="UP001060112">
    <property type="component" value="Chromosome"/>
</dbReference>
<protein>
    <submittedName>
        <fullName evidence="1">Uncharacterized protein</fullName>
    </submittedName>
</protein>
<evidence type="ECO:0000313" key="2">
    <source>
        <dbReference type="Proteomes" id="UP001060112"/>
    </source>
</evidence>
<dbReference type="RefSeq" id="WP_290141362.1">
    <property type="nucleotide sequence ID" value="NZ_CP101620.1"/>
</dbReference>
<dbReference type="EMBL" id="CP101620">
    <property type="protein sequence ID" value="UTY39926.1"/>
    <property type="molecule type" value="Genomic_DNA"/>
</dbReference>
<reference evidence="1" key="1">
    <citation type="submission" date="2022-07" db="EMBL/GenBank/DDBJ databases">
        <title>Faecal culturing of patients with breast cancer.</title>
        <authorList>
            <person name="Teng N.M.Y."/>
            <person name="Kiu R."/>
            <person name="Evans R."/>
            <person name="Baker D.J."/>
            <person name="Zenner C."/>
            <person name="Robinson S.D."/>
            <person name="Hall L.J."/>
        </authorList>
    </citation>
    <scope>NUCLEOTIDE SEQUENCE</scope>
    <source>
        <strain evidence="1">LH1062</strain>
    </source>
</reference>
<name>A0ABY5I3L4_9FIRM</name>
<organism evidence="1 2">
    <name type="scientific">Allocoprobacillus halotolerans</name>
    <dbReference type="NCBI Taxonomy" id="2944914"/>
    <lineage>
        <taxon>Bacteria</taxon>
        <taxon>Bacillati</taxon>
        <taxon>Bacillota</taxon>
        <taxon>Erysipelotrichia</taxon>
        <taxon>Erysipelotrichales</taxon>
        <taxon>Erysipelotrichaceae</taxon>
        <taxon>Allocoprobacillus</taxon>
    </lineage>
</organism>
<accession>A0ABY5I3L4</accession>
<sequence length="200" mass="24331">MKNNYQSPKMITFAKKKKYVLNLIQDQHTLELLAECLNEKQWQQCFSNPKIYQQIFILALKHLYQTQNFEEMEYELMMMNCLFSHQEYMQLKEQIFRKIVKKSIALQEYCVIRYLIPFERMSLMEIMSILYHQYHVEALECAKMCLLEDQYHLAYQYLLKLESCEDEIVLDLLGSYSMKDYLSLMRHYTKQSSYQLVMSH</sequence>
<gene>
    <name evidence="1" type="ORF">NMU03_03735</name>
</gene>
<evidence type="ECO:0000313" key="1">
    <source>
        <dbReference type="EMBL" id="UTY39926.1"/>
    </source>
</evidence>